<organism evidence="1 2">
    <name type="scientific">Halarcobacter anaerophilus</name>
    <dbReference type="NCBI Taxonomy" id="877500"/>
    <lineage>
        <taxon>Bacteria</taxon>
        <taxon>Pseudomonadati</taxon>
        <taxon>Campylobacterota</taxon>
        <taxon>Epsilonproteobacteria</taxon>
        <taxon>Campylobacterales</taxon>
        <taxon>Arcobacteraceae</taxon>
        <taxon>Halarcobacter</taxon>
    </lineage>
</organism>
<dbReference type="EMBL" id="PDKO01000004">
    <property type="protein sequence ID" value="RXJ63386.1"/>
    <property type="molecule type" value="Genomic_DNA"/>
</dbReference>
<dbReference type="GO" id="GO:0032259">
    <property type="term" value="P:methylation"/>
    <property type="evidence" value="ECO:0007669"/>
    <property type="project" value="UniProtKB-KW"/>
</dbReference>
<comment type="caution">
    <text evidence="1">The sequence shown here is derived from an EMBL/GenBank/DDBJ whole genome shotgun (WGS) entry which is preliminary data.</text>
</comment>
<proteinExistence type="predicted"/>
<protein>
    <submittedName>
        <fullName evidence="1">SAM-dependent methyltransferase</fullName>
    </submittedName>
</protein>
<dbReference type="OrthoDB" id="9765084at2"/>
<accession>A0A4Q0Y053</accession>
<evidence type="ECO:0000313" key="2">
    <source>
        <dbReference type="Proteomes" id="UP000290191"/>
    </source>
</evidence>
<evidence type="ECO:0000313" key="1">
    <source>
        <dbReference type="EMBL" id="RXJ63386.1"/>
    </source>
</evidence>
<keyword evidence="1" id="KW-0808">Transferase</keyword>
<dbReference type="AlphaFoldDB" id="A0A4Q0Y053"/>
<keyword evidence="1" id="KW-0489">Methyltransferase</keyword>
<dbReference type="Proteomes" id="UP000290191">
    <property type="component" value="Unassembled WGS sequence"/>
</dbReference>
<reference evidence="1 2" key="1">
    <citation type="submission" date="2017-10" db="EMBL/GenBank/DDBJ databases">
        <title>Genomics of the genus Arcobacter.</title>
        <authorList>
            <person name="Perez-Cataluna A."/>
            <person name="Figueras M.J."/>
        </authorList>
    </citation>
    <scope>NUCLEOTIDE SEQUENCE [LARGE SCALE GENOMIC DNA]</scope>
    <source>
        <strain evidence="1 2">DSM 24636</strain>
    </source>
</reference>
<name>A0A4Q0Y053_9BACT</name>
<dbReference type="RefSeq" id="WP_129081884.1">
    <property type="nucleotide sequence ID" value="NZ_CP041070.1"/>
</dbReference>
<gene>
    <name evidence="1" type="ORF">CRV06_06845</name>
</gene>
<dbReference type="GO" id="GO:0008168">
    <property type="term" value="F:methyltransferase activity"/>
    <property type="evidence" value="ECO:0007669"/>
    <property type="project" value="UniProtKB-KW"/>
</dbReference>
<sequence>MILQNVVPWGRNFEEYKAMFSLNTTDLSSSILGCADGPSSFNAEATKKNISVISFDPIFQFTKNEIKQRILDTAETVMKEVEQNKGTYIWKNISSVNELKNVRILAMTKFLEDYEAGKKEGRYIEGSLPNLPFEKKSFNLVLCSHFLFLYSEHLDLDFHLNAVLEMCSVGNEVRIFPLLDLKGNRSEYLKPLTEHLKKAGYQYKVEIVDYEFQKGGNEMLRIKSIK</sequence>
<keyword evidence="2" id="KW-1185">Reference proteome</keyword>